<proteinExistence type="predicted"/>
<keyword evidence="2" id="KW-1185">Reference proteome</keyword>
<gene>
    <name evidence="1" type="ORF">Purlil1_5297</name>
</gene>
<dbReference type="Proteomes" id="UP001287286">
    <property type="component" value="Unassembled WGS sequence"/>
</dbReference>
<protein>
    <submittedName>
        <fullName evidence="1">Uncharacterized protein</fullName>
    </submittedName>
</protein>
<organism evidence="1 2">
    <name type="scientific">Purpureocillium lilacinum</name>
    <name type="common">Paecilomyces lilacinus</name>
    <dbReference type="NCBI Taxonomy" id="33203"/>
    <lineage>
        <taxon>Eukaryota</taxon>
        <taxon>Fungi</taxon>
        <taxon>Dikarya</taxon>
        <taxon>Ascomycota</taxon>
        <taxon>Pezizomycotina</taxon>
        <taxon>Sordariomycetes</taxon>
        <taxon>Hypocreomycetidae</taxon>
        <taxon>Hypocreales</taxon>
        <taxon>Ophiocordycipitaceae</taxon>
        <taxon>Purpureocillium</taxon>
    </lineage>
</organism>
<evidence type="ECO:0000313" key="1">
    <source>
        <dbReference type="EMBL" id="KAK4090625.1"/>
    </source>
</evidence>
<evidence type="ECO:0000313" key="2">
    <source>
        <dbReference type="Proteomes" id="UP001287286"/>
    </source>
</evidence>
<sequence>MYDDGLSRGYECLNFASSTFNKSYTGKRESELAHTDGLLALWGRAFEPITHEISGTSFGDLWQAVPGVPTRGEPPPPSLRANLDTVRPRVEMPIVDKSGKQGLWTGPTARRDGAEQGDAANMACQRGTLLHYILEAGGSTPRTKRNFCTNIVPSWCLLNGEQAFEV</sequence>
<reference evidence="1 2" key="1">
    <citation type="journal article" date="2024" name="Microbiol. Resour. Announc.">
        <title>Genome annotations for the ascomycete fungi Trichoderma harzianum, Trichoderma aggressivum, and Purpureocillium lilacinum.</title>
        <authorList>
            <person name="Beijen E.P.W."/>
            <person name="Ohm R.A."/>
        </authorList>
    </citation>
    <scope>NUCLEOTIDE SEQUENCE [LARGE SCALE GENOMIC DNA]</scope>
    <source>
        <strain evidence="1 2">CBS 150709</strain>
    </source>
</reference>
<dbReference type="EMBL" id="JAWRVI010000015">
    <property type="protein sequence ID" value="KAK4090625.1"/>
    <property type="molecule type" value="Genomic_DNA"/>
</dbReference>
<comment type="caution">
    <text evidence="1">The sequence shown here is derived from an EMBL/GenBank/DDBJ whole genome shotgun (WGS) entry which is preliminary data.</text>
</comment>
<name>A0ABR0C3A5_PURLI</name>
<accession>A0ABR0C3A5</accession>